<reference evidence="2 3" key="1">
    <citation type="submission" date="2018-07" db="EMBL/GenBank/DDBJ databases">
        <title>Genomic Encyclopedia of Type Strains, Phase IV (KMG-IV): sequencing the most valuable type-strain genomes for metagenomic binning, comparative biology and taxonomic classification.</title>
        <authorList>
            <person name="Goeker M."/>
        </authorList>
    </citation>
    <scope>NUCLEOTIDE SEQUENCE [LARGE SCALE GENOMIC DNA]</scope>
    <source>
        <strain evidence="2 3">DSM 21352</strain>
    </source>
</reference>
<keyword evidence="3" id="KW-1185">Reference proteome</keyword>
<comment type="caution">
    <text evidence="2">The sequence shown here is derived from an EMBL/GenBank/DDBJ whole genome shotgun (WGS) entry which is preliminary data.</text>
</comment>
<dbReference type="EMBL" id="QQAV01000001">
    <property type="protein sequence ID" value="RDI28939.1"/>
    <property type="molecule type" value="Genomic_DNA"/>
</dbReference>
<gene>
    <name evidence="2" type="ORF">DFR41_101695</name>
</gene>
<evidence type="ECO:0000256" key="1">
    <source>
        <dbReference type="SAM" id="SignalP"/>
    </source>
</evidence>
<feature type="chain" id="PRO_5016646484" description="Carboxypeptidase family protein" evidence="1">
    <location>
        <begin position="28"/>
        <end position="167"/>
    </location>
</feature>
<evidence type="ECO:0000313" key="2">
    <source>
        <dbReference type="EMBL" id="RDI28939.1"/>
    </source>
</evidence>
<dbReference type="RefSeq" id="WP_043117100.1">
    <property type="nucleotide sequence ID" value="NZ_CALFYD010000271.1"/>
</dbReference>
<evidence type="ECO:0000313" key="3">
    <source>
        <dbReference type="Proteomes" id="UP000255265"/>
    </source>
</evidence>
<dbReference type="STRING" id="433924.NS331_15565"/>
<feature type="signal peptide" evidence="1">
    <location>
        <begin position="1"/>
        <end position="27"/>
    </location>
</feature>
<proteinExistence type="predicted"/>
<dbReference type="Proteomes" id="UP000255265">
    <property type="component" value="Unassembled WGS sequence"/>
</dbReference>
<dbReference type="AlphaFoldDB" id="A0A370FRG0"/>
<evidence type="ECO:0008006" key="4">
    <source>
        <dbReference type="Google" id="ProtNLM"/>
    </source>
</evidence>
<protein>
    <recommendedName>
        <fullName evidence="4">Carboxypeptidase family protein</fullName>
    </recommendedName>
</protein>
<name>A0A370FRG0_9BURK</name>
<keyword evidence="1" id="KW-0732">Signal</keyword>
<dbReference type="OrthoDB" id="8926484at2"/>
<dbReference type="PROSITE" id="PS51257">
    <property type="entry name" value="PROKAR_LIPOPROTEIN"/>
    <property type="match status" value="1"/>
</dbReference>
<organism evidence="2 3">
    <name type="scientific">Pseudacidovorax intermedius</name>
    <dbReference type="NCBI Taxonomy" id="433924"/>
    <lineage>
        <taxon>Bacteria</taxon>
        <taxon>Pseudomonadati</taxon>
        <taxon>Pseudomonadota</taxon>
        <taxon>Betaproteobacteria</taxon>
        <taxon>Burkholderiales</taxon>
        <taxon>Comamonadaceae</taxon>
        <taxon>Pseudacidovorax</taxon>
    </lineage>
</organism>
<accession>A0A370FRG0</accession>
<sequence length="167" mass="17633">MSFRLSRLLSAAVTAGACVLSAGPASAAPLPDILMAPQGTEYMCGGVGREQQAFMEMVSPRWGATLEFAVSRGQRGQFDEPVKVRVVNKYNGEQVLDAVAHGPYMLARLAPGTYDVQATLGPLTLTQTLNVALGAPGRTLFLWPSNFDIAAATHPPQALAQGPQADH</sequence>